<sequence length="75" mass="8596">MGEEESFEGFTKIHKARFNIIKILRTRFKEIPEQVVETINGISEESVLQLLFTNSITVADFESFQQVLKSVMSGE</sequence>
<accession>A0A0V7ZZB1</accession>
<dbReference type="Proteomes" id="UP000053372">
    <property type="component" value="Unassembled WGS sequence"/>
</dbReference>
<keyword evidence="2" id="KW-1185">Reference proteome</keyword>
<dbReference type="RefSeq" id="WP_058183182.1">
    <property type="nucleotide sequence ID" value="NZ_LMTZ01000013.1"/>
</dbReference>
<name>A0A0V7ZZB1_9CYAN</name>
<evidence type="ECO:0000313" key="2">
    <source>
        <dbReference type="Proteomes" id="UP000053372"/>
    </source>
</evidence>
<protein>
    <submittedName>
        <fullName evidence="1">Uncharacterized protein</fullName>
    </submittedName>
</protein>
<reference evidence="1 2" key="1">
    <citation type="journal article" date="2015" name="Genome Announc.">
        <title>Draft Genome of the Euendolithic (true boring) Cyanobacterium Mastigocoleus testarum strain BC008.</title>
        <authorList>
            <person name="Guida B.S."/>
            <person name="Garcia-Pichel F."/>
        </authorList>
    </citation>
    <scope>NUCLEOTIDE SEQUENCE [LARGE SCALE GENOMIC DNA]</scope>
    <source>
        <strain evidence="1 2">BC008</strain>
    </source>
</reference>
<dbReference type="EMBL" id="LMTZ01000013">
    <property type="protein sequence ID" value="KST69849.1"/>
    <property type="molecule type" value="Genomic_DNA"/>
</dbReference>
<dbReference type="AlphaFoldDB" id="A0A0V7ZZB1"/>
<gene>
    <name evidence="1" type="ORF">BC008_36445</name>
</gene>
<evidence type="ECO:0000313" key="1">
    <source>
        <dbReference type="EMBL" id="KST69849.1"/>
    </source>
</evidence>
<dbReference type="OrthoDB" id="9950349at2"/>
<comment type="caution">
    <text evidence="1">The sequence shown here is derived from an EMBL/GenBank/DDBJ whole genome shotgun (WGS) entry which is preliminary data.</text>
</comment>
<proteinExistence type="predicted"/>
<organism evidence="1 2">
    <name type="scientific">Mastigocoleus testarum BC008</name>
    <dbReference type="NCBI Taxonomy" id="371196"/>
    <lineage>
        <taxon>Bacteria</taxon>
        <taxon>Bacillati</taxon>
        <taxon>Cyanobacteriota</taxon>
        <taxon>Cyanophyceae</taxon>
        <taxon>Nostocales</taxon>
        <taxon>Hapalosiphonaceae</taxon>
        <taxon>Mastigocoleus</taxon>
    </lineage>
</organism>